<feature type="transmembrane region" description="Helical" evidence="7">
    <location>
        <begin position="781"/>
        <end position="802"/>
    </location>
</feature>
<keyword evidence="5 7" id="KW-0472">Membrane</keyword>
<dbReference type="AlphaFoldDB" id="A0A410Q8Z6"/>
<dbReference type="KEGG" id="spoa:EQM13_02095"/>
<evidence type="ECO:0000256" key="4">
    <source>
        <dbReference type="ARBA" id="ARBA00022989"/>
    </source>
</evidence>
<dbReference type="InterPro" id="IPR003838">
    <property type="entry name" value="ABC3_permease_C"/>
</dbReference>
<dbReference type="Proteomes" id="UP000287969">
    <property type="component" value="Chromosome"/>
</dbReference>
<sequence>MFKLSLKYIRYYKKRAFSILIGMILSVAVIVSITILNKSANQADVDRVKYDGGSYNTVFKNLDNTRMKKIKKDKSIKDRGFAGYYDSVALSDDFYLYVIRANTEYIKLGSSFDESSFIKEGRYPKNDNEIAVEEWVLNVLGEEPKAGSDVKLKLKDRNEEKMYKLVGILRDRPEFKRTMTLQVFLPIPYNYNFEGNTNVAMVTFKDENSINKSTALLSKKLNIKSDDIIKNMELIEVYKNLNNIDKNTVFSFFIILAVSFIVIYGIYSISILQRISEYGILLAVGSNKKQLIGITLCELFVLSAVSIPAGYLLGLIGSKLLSGLVGNVFTEGAVTIRKLVIPKEAFIIPVVVIVSVIFMITLAIYMTISKISPIEAIRKNLGREKVTRKKIHKKAAPMSNLSVYSVIIIRNILSNSKSFLMIVLSISIAGVLFVNASYLSFMERRQADNIADMIGYNSDYKINFVPGAKKTDGLSSEELEKIKSLKGVKNLSAIQTIYSRLLTSRVHISEPMYFEDINSKPYIKEIMNGMLVRNLKATDKSEEYILKNNMYGYDDKSLDKLKKYLVKGEIDVNKMKKENIAVIRIPNPINTANKNPYVANFKIGDKIRIAFSTKGTNSEEDWKVNYNDESYEYKEYTVGGIVNNLLDYDNYYTTDNSVDVVLSSDIFKRDTGIIQYKIISINKERGINHNVLNNKIKSVIEKKPGVILRDLDKEIENFNILNKNKQRFMNAIVMVLFIMGVFNIANNIKYNIASRMKEFGMLRAVGTTDEGLKGMFLREGFLYGAISSMAVVIFGVLVQYILYKKYLTIYINPVFKIQWREYFFIIIVNFIITILTTYLSSVNIRKTAVVNMIRNNE</sequence>
<evidence type="ECO:0000313" key="9">
    <source>
        <dbReference type="EMBL" id="QAT60447.1"/>
    </source>
</evidence>
<feature type="transmembrane region" description="Helical" evidence="7">
    <location>
        <begin position="16"/>
        <end position="36"/>
    </location>
</feature>
<proteinExistence type="inferred from homology"/>
<feature type="transmembrane region" description="Helical" evidence="7">
    <location>
        <begin position="419"/>
        <end position="441"/>
    </location>
</feature>
<dbReference type="RefSeq" id="WP_128751816.1">
    <property type="nucleotide sequence ID" value="NZ_CP035282.1"/>
</dbReference>
<gene>
    <name evidence="9" type="ORF">EQM13_02095</name>
</gene>
<evidence type="ECO:0000256" key="7">
    <source>
        <dbReference type="SAM" id="Phobius"/>
    </source>
</evidence>
<comment type="similarity">
    <text evidence="6">Belongs to the ABC-4 integral membrane protein family.</text>
</comment>
<evidence type="ECO:0000256" key="3">
    <source>
        <dbReference type="ARBA" id="ARBA00022692"/>
    </source>
</evidence>
<keyword evidence="3 7" id="KW-0812">Transmembrane</keyword>
<dbReference type="InterPro" id="IPR050250">
    <property type="entry name" value="Macrolide_Exporter_MacB"/>
</dbReference>
<keyword evidence="10" id="KW-1185">Reference proteome</keyword>
<dbReference type="EMBL" id="CP035282">
    <property type="protein sequence ID" value="QAT60447.1"/>
    <property type="molecule type" value="Genomic_DNA"/>
</dbReference>
<evidence type="ECO:0000256" key="2">
    <source>
        <dbReference type="ARBA" id="ARBA00022475"/>
    </source>
</evidence>
<evidence type="ECO:0000259" key="8">
    <source>
        <dbReference type="Pfam" id="PF02687"/>
    </source>
</evidence>
<dbReference type="PANTHER" id="PTHR30572">
    <property type="entry name" value="MEMBRANE COMPONENT OF TRANSPORTER-RELATED"/>
    <property type="match status" value="1"/>
</dbReference>
<dbReference type="OrthoDB" id="1694171at2"/>
<feature type="transmembrane region" description="Helical" evidence="7">
    <location>
        <begin position="291"/>
        <end position="313"/>
    </location>
</feature>
<dbReference type="GO" id="GO:0022857">
    <property type="term" value="F:transmembrane transporter activity"/>
    <property type="evidence" value="ECO:0007669"/>
    <property type="project" value="TreeGrafter"/>
</dbReference>
<keyword evidence="4 7" id="KW-1133">Transmembrane helix</keyword>
<evidence type="ECO:0000313" key="10">
    <source>
        <dbReference type="Proteomes" id="UP000287969"/>
    </source>
</evidence>
<feature type="domain" description="ABC3 transporter permease C-terminal" evidence="8">
    <location>
        <begin position="250"/>
        <end position="369"/>
    </location>
</feature>
<name>A0A410Q8Z6_9FIRM</name>
<evidence type="ECO:0000256" key="1">
    <source>
        <dbReference type="ARBA" id="ARBA00004651"/>
    </source>
</evidence>
<dbReference type="Pfam" id="PF02687">
    <property type="entry name" value="FtsX"/>
    <property type="match status" value="2"/>
</dbReference>
<reference evidence="10" key="1">
    <citation type="submission" date="2019-01" db="EMBL/GenBank/DDBJ databases">
        <title>Draft genomes of a novel of Sporanaerobacter strains.</title>
        <authorList>
            <person name="Ma S."/>
        </authorList>
    </citation>
    <scope>NUCLEOTIDE SEQUENCE [LARGE SCALE GENOMIC DNA]</scope>
    <source>
        <strain evidence="10">NJN-17</strain>
    </source>
</reference>
<dbReference type="PANTHER" id="PTHR30572:SF4">
    <property type="entry name" value="ABC TRANSPORTER PERMEASE YTRF"/>
    <property type="match status" value="1"/>
</dbReference>
<dbReference type="GO" id="GO:0005886">
    <property type="term" value="C:plasma membrane"/>
    <property type="evidence" value="ECO:0007669"/>
    <property type="project" value="UniProtKB-SubCell"/>
</dbReference>
<protein>
    <submittedName>
        <fullName evidence="9">ABC transporter permease</fullName>
    </submittedName>
</protein>
<feature type="transmembrane region" description="Helical" evidence="7">
    <location>
        <begin position="249"/>
        <end position="270"/>
    </location>
</feature>
<feature type="domain" description="ABC3 transporter permease C-terminal" evidence="8">
    <location>
        <begin position="732"/>
        <end position="847"/>
    </location>
</feature>
<keyword evidence="2" id="KW-1003">Cell membrane</keyword>
<accession>A0A410Q8Z6</accession>
<feature type="transmembrane region" description="Helical" evidence="7">
    <location>
        <begin position="728"/>
        <end position="745"/>
    </location>
</feature>
<evidence type="ECO:0000256" key="5">
    <source>
        <dbReference type="ARBA" id="ARBA00023136"/>
    </source>
</evidence>
<feature type="transmembrane region" description="Helical" evidence="7">
    <location>
        <begin position="822"/>
        <end position="841"/>
    </location>
</feature>
<feature type="transmembrane region" description="Helical" evidence="7">
    <location>
        <begin position="346"/>
        <end position="368"/>
    </location>
</feature>
<evidence type="ECO:0000256" key="6">
    <source>
        <dbReference type="ARBA" id="ARBA00038076"/>
    </source>
</evidence>
<organism evidence="9 10">
    <name type="scientific">Acidilutibacter cellobiosedens</name>
    <dbReference type="NCBI Taxonomy" id="2507161"/>
    <lineage>
        <taxon>Bacteria</taxon>
        <taxon>Bacillati</taxon>
        <taxon>Bacillota</taxon>
        <taxon>Tissierellia</taxon>
        <taxon>Tissierellales</taxon>
        <taxon>Acidilutibacteraceae</taxon>
        <taxon>Acidilutibacter</taxon>
    </lineage>
</organism>
<comment type="subcellular location">
    <subcellularLocation>
        <location evidence="1">Cell membrane</location>
        <topology evidence="1">Multi-pass membrane protein</topology>
    </subcellularLocation>
</comment>